<evidence type="ECO:0000256" key="2">
    <source>
        <dbReference type="ARBA" id="ARBA00034247"/>
    </source>
</evidence>
<keyword evidence="8" id="KW-1185">Reference proteome</keyword>
<dbReference type="GO" id="GO:0052621">
    <property type="term" value="F:diguanylate cyclase activity"/>
    <property type="evidence" value="ECO:0007669"/>
    <property type="project" value="UniProtKB-EC"/>
</dbReference>
<feature type="transmembrane region" description="Helical" evidence="5">
    <location>
        <begin position="276"/>
        <end position="296"/>
    </location>
</feature>
<dbReference type="SUPFAM" id="SSF55073">
    <property type="entry name" value="Nucleotide cyclase"/>
    <property type="match status" value="1"/>
</dbReference>
<reference evidence="7 8" key="1">
    <citation type="journal article" date="2005" name="BMC Genomics">
        <title>Bacterial genome adaptation to niches: divergence of the potential virulence genes in three Burkholderia species of different survival strategies.</title>
        <authorList>
            <person name="Kim H.S."/>
            <person name="Schell M.A."/>
            <person name="Yu Y."/>
            <person name="Ulrich R.L."/>
            <person name="Sarria S.H."/>
            <person name="Nierman W.C."/>
            <person name="DeShazer D."/>
        </authorList>
    </citation>
    <scope>NUCLEOTIDE SEQUENCE [LARGE SCALE GENOMIC DNA]</scope>
    <source>
        <strain evidence="8">ATCC 700388 / DSM 13276 / CCUG 48851 / CIP 106301 / E264</strain>
    </source>
</reference>
<dbReference type="SMART" id="SM00267">
    <property type="entry name" value="GGDEF"/>
    <property type="match status" value="1"/>
</dbReference>
<dbReference type="CDD" id="cd01949">
    <property type="entry name" value="GGDEF"/>
    <property type="match status" value="1"/>
</dbReference>
<dbReference type="KEGG" id="bte:BTH_I2824"/>
<evidence type="ECO:0000313" key="8">
    <source>
        <dbReference type="Proteomes" id="UP000001930"/>
    </source>
</evidence>
<dbReference type="InterPro" id="IPR029787">
    <property type="entry name" value="Nucleotide_cyclase"/>
</dbReference>
<keyword evidence="3" id="KW-0175">Coiled coil</keyword>
<keyword evidence="5" id="KW-0812">Transmembrane</keyword>
<evidence type="ECO:0000256" key="4">
    <source>
        <dbReference type="SAM" id="MobiDB-lite"/>
    </source>
</evidence>
<accession>Q2SUR3</accession>
<dbReference type="EMBL" id="CP000086">
    <property type="protein sequence ID" value="ABC39031.1"/>
    <property type="molecule type" value="Genomic_DNA"/>
</dbReference>
<feature type="transmembrane region" description="Helical" evidence="5">
    <location>
        <begin position="400"/>
        <end position="424"/>
    </location>
</feature>
<feature type="transmembrane region" description="Helical" evidence="5">
    <location>
        <begin position="317"/>
        <end position="337"/>
    </location>
</feature>
<evidence type="ECO:0000256" key="5">
    <source>
        <dbReference type="SAM" id="Phobius"/>
    </source>
</evidence>
<feature type="domain" description="GGDEF" evidence="6">
    <location>
        <begin position="497"/>
        <end position="628"/>
    </location>
</feature>
<feature type="transmembrane region" description="Helical" evidence="5">
    <location>
        <begin position="343"/>
        <end position="366"/>
    </location>
</feature>
<feature type="transmembrane region" description="Helical" evidence="5">
    <location>
        <begin position="220"/>
        <end position="240"/>
    </location>
</feature>
<dbReference type="Proteomes" id="UP000001930">
    <property type="component" value="Chromosome I"/>
</dbReference>
<feature type="region of interest" description="Disordered" evidence="4">
    <location>
        <begin position="113"/>
        <end position="152"/>
    </location>
</feature>
<dbReference type="PANTHER" id="PTHR45138">
    <property type="entry name" value="REGULATORY COMPONENTS OF SENSORY TRANSDUCTION SYSTEM"/>
    <property type="match status" value="1"/>
</dbReference>
<dbReference type="Gene3D" id="3.30.70.270">
    <property type="match status" value="1"/>
</dbReference>
<feature type="coiled-coil region" evidence="3">
    <location>
        <begin position="439"/>
        <end position="466"/>
    </location>
</feature>
<gene>
    <name evidence="7" type="ordered locus">BTH_I2824</name>
</gene>
<protein>
    <recommendedName>
        <fullName evidence="1">diguanylate cyclase</fullName>
        <ecNumber evidence="1">2.7.7.65</ecNumber>
    </recommendedName>
</protein>
<evidence type="ECO:0000313" key="7">
    <source>
        <dbReference type="EMBL" id="ABC39031.1"/>
    </source>
</evidence>
<evidence type="ECO:0000256" key="3">
    <source>
        <dbReference type="SAM" id="Coils"/>
    </source>
</evidence>
<feature type="transmembrane region" description="Helical" evidence="5">
    <location>
        <begin position="182"/>
        <end position="200"/>
    </location>
</feature>
<dbReference type="PANTHER" id="PTHR45138:SF9">
    <property type="entry name" value="DIGUANYLATE CYCLASE DGCM-RELATED"/>
    <property type="match status" value="1"/>
</dbReference>
<dbReference type="NCBIfam" id="TIGR00254">
    <property type="entry name" value="GGDEF"/>
    <property type="match status" value="1"/>
</dbReference>
<evidence type="ECO:0000256" key="1">
    <source>
        <dbReference type="ARBA" id="ARBA00012528"/>
    </source>
</evidence>
<proteinExistence type="predicted"/>
<organism evidence="7 8">
    <name type="scientific">Burkholderia thailandensis (strain ATCC 700388 / DSM 13276 / CCUG 48851 / CIP 106301 / E264)</name>
    <dbReference type="NCBI Taxonomy" id="271848"/>
    <lineage>
        <taxon>Bacteria</taxon>
        <taxon>Pseudomonadati</taxon>
        <taxon>Pseudomonadota</taxon>
        <taxon>Betaproteobacteria</taxon>
        <taxon>Burkholderiales</taxon>
        <taxon>Burkholderiaceae</taxon>
        <taxon>Burkholderia</taxon>
        <taxon>pseudomallei group</taxon>
    </lineage>
</organism>
<dbReference type="AlphaFoldDB" id="Q2SUR3"/>
<keyword evidence="5" id="KW-0472">Membrane</keyword>
<dbReference type="PROSITE" id="PS50887">
    <property type="entry name" value="GGDEF"/>
    <property type="match status" value="1"/>
</dbReference>
<sequence>MRRLRRTLARSNAPQKRCGRPAIGARPGTRLGARRPDFAAGLHQRFAPRRSCPAHVPIAPDRPERACAPSSRQAARECFITNFTARLCCSKLNSRPLRLPVRVHGTDPSVLSNERRRLYSRQTTHKTHSETKRRGPRRNNVRPPALRADFPSRSRNSVAEATVSTVFTAHESPRVINIIARLYTACLLIGFALVPAYLIVYVRFFIDPRLVFENHQFHELAIAAATLEGLFVTYVTWRCYLSSGEPLLRWLTLGFFGFALIYSLHGAFTGMAHQNIWLFLLYGPASRLVMSILLLVGQLSYFRNADPPERRTLLSTWLPWIAGFVLVCVAVAAIAYSPIAGHLWTRASMEGGAMIVSLVNVALLLARRIRTPLMLVYGISVMSFALSSIAFILGKPWNHMWWLAHAIFAAGFFMLSFGVVQALITTRSFATVYSQQDLMARLAESMARTEGALQELKRTNQKLEHLATTDPLTGASNRRKFIEQMQAEIARAKRDGTAFSLLALDLDNFKTINDNYGHQVGDVVLRNFVRQCLAAIRPYDHIARVGGEEFMVLLPRMLADTASGIAERVRTTIANASFGIDGTHTPVTVSIGVSQYGRDGDTVDEILSAADKLLYRAKNEGRNRVVAS</sequence>
<dbReference type="InterPro" id="IPR043128">
    <property type="entry name" value="Rev_trsase/Diguanyl_cyclase"/>
</dbReference>
<dbReference type="FunFam" id="3.30.70.270:FF:000001">
    <property type="entry name" value="Diguanylate cyclase domain protein"/>
    <property type="match status" value="1"/>
</dbReference>
<evidence type="ECO:0000259" key="6">
    <source>
        <dbReference type="PROSITE" id="PS50887"/>
    </source>
</evidence>
<feature type="region of interest" description="Disordered" evidence="4">
    <location>
        <begin position="1"/>
        <end position="33"/>
    </location>
</feature>
<name>Q2SUR3_BURTA</name>
<feature type="transmembrane region" description="Helical" evidence="5">
    <location>
        <begin position="373"/>
        <end position="394"/>
    </location>
</feature>
<feature type="transmembrane region" description="Helical" evidence="5">
    <location>
        <begin position="247"/>
        <end position="264"/>
    </location>
</feature>
<comment type="catalytic activity">
    <reaction evidence="2">
        <text>2 GTP = 3',3'-c-di-GMP + 2 diphosphate</text>
        <dbReference type="Rhea" id="RHEA:24898"/>
        <dbReference type="ChEBI" id="CHEBI:33019"/>
        <dbReference type="ChEBI" id="CHEBI:37565"/>
        <dbReference type="ChEBI" id="CHEBI:58805"/>
        <dbReference type="EC" id="2.7.7.65"/>
    </reaction>
</comment>
<keyword evidence="5" id="KW-1133">Transmembrane helix</keyword>
<dbReference type="SMR" id="Q2SUR3"/>
<dbReference type="HOGENOM" id="CLU_000445_11_1_4"/>
<dbReference type="Pfam" id="PF00990">
    <property type="entry name" value="GGDEF"/>
    <property type="match status" value="1"/>
</dbReference>
<dbReference type="InterPro" id="IPR050469">
    <property type="entry name" value="Diguanylate_Cyclase"/>
</dbReference>
<dbReference type="InterPro" id="IPR000160">
    <property type="entry name" value="GGDEF_dom"/>
</dbReference>
<dbReference type="EC" id="2.7.7.65" evidence="1"/>